<keyword evidence="4 6" id="KW-1133">Transmembrane helix</keyword>
<dbReference type="PANTHER" id="PTHR33931">
    <property type="entry name" value="HOLIN-LIKE PROTEIN CIDA-RELATED"/>
    <property type="match status" value="1"/>
</dbReference>
<feature type="transmembrane region" description="Helical" evidence="6">
    <location>
        <begin position="7"/>
        <end position="24"/>
    </location>
</feature>
<name>A0AAE7MRX6_ENTGA</name>
<keyword evidence="5 6" id="KW-0472">Membrane</keyword>
<dbReference type="AlphaFoldDB" id="A0AAE7MRX6"/>
<gene>
    <name evidence="8" type="ORF">EGM181_14870</name>
    <name evidence="7" type="ORF">HWH42_03220</name>
</gene>
<dbReference type="Proteomes" id="UP000516696">
    <property type="component" value="Chromosome"/>
</dbReference>
<evidence type="ECO:0000313" key="9">
    <source>
        <dbReference type="Proteomes" id="UP000516696"/>
    </source>
</evidence>
<dbReference type="Pfam" id="PF03788">
    <property type="entry name" value="LrgA"/>
    <property type="match status" value="1"/>
</dbReference>
<sequence>MKYLKQISILFGVSILGDILHVFLPIRIPSSMLGLGILVLLLMTKTIAVEEIEATANFFLSFMPVLFVPATFELIEKWSLFKSLFFQLLIIIVITTFVSMLLSGKVTDYLIDRRKLND</sequence>
<dbReference type="EMBL" id="CP050485">
    <property type="protein sequence ID" value="QOG28447.1"/>
    <property type="molecule type" value="Genomic_DNA"/>
</dbReference>
<accession>A0AAE7MRX6</accession>
<feature type="transmembrane region" description="Helical" evidence="6">
    <location>
        <begin position="84"/>
        <end position="104"/>
    </location>
</feature>
<feature type="transmembrane region" description="Helical" evidence="6">
    <location>
        <begin position="55"/>
        <end position="72"/>
    </location>
</feature>
<reference evidence="8 9" key="1">
    <citation type="submission" date="2020-03" db="EMBL/GenBank/DDBJ databases">
        <title>Characterization of ganglioside-mimicking enterococci.</title>
        <authorList>
            <person name="Patry R.T."/>
            <person name="Nothaft H."/>
            <person name="Bridger R."/>
            <person name="Shajahan A."/>
            <person name="Huynh S."/>
            <person name="Sanchez S."/>
            <person name="Azadi P."/>
            <person name="Cooper K."/>
            <person name="Miller W.G."/>
            <person name="Parker C.T."/>
            <person name="Wells L."/>
            <person name="Szymanski C.M."/>
        </authorList>
    </citation>
    <scope>NUCLEOTIDE SEQUENCE [LARGE SCALE GENOMIC DNA]</scope>
    <source>
        <strain evidence="8 9">EGM181</strain>
    </source>
</reference>
<organism evidence="8 9">
    <name type="scientific">Enterococcus gallinarum</name>
    <dbReference type="NCBI Taxonomy" id="1353"/>
    <lineage>
        <taxon>Bacteria</taxon>
        <taxon>Bacillati</taxon>
        <taxon>Bacillota</taxon>
        <taxon>Bacilli</taxon>
        <taxon>Lactobacillales</taxon>
        <taxon>Enterococcaceae</taxon>
        <taxon>Enterococcus</taxon>
    </lineage>
</organism>
<dbReference type="Proteomes" id="UP000571857">
    <property type="component" value="Unassembled WGS sequence"/>
</dbReference>
<evidence type="ECO:0000256" key="1">
    <source>
        <dbReference type="ARBA" id="ARBA00004651"/>
    </source>
</evidence>
<protein>
    <submittedName>
        <fullName evidence="8">CidA/LrgA family protein</fullName>
    </submittedName>
</protein>
<comment type="subcellular location">
    <subcellularLocation>
        <location evidence="1">Cell membrane</location>
        <topology evidence="1">Multi-pass membrane protein</topology>
    </subcellularLocation>
</comment>
<proteinExistence type="predicted"/>
<dbReference type="InterPro" id="IPR005538">
    <property type="entry name" value="LrgA/CidA"/>
</dbReference>
<dbReference type="RefSeq" id="WP_113849246.1">
    <property type="nucleotide sequence ID" value="NZ_CAKOCH010000001.1"/>
</dbReference>
<evidence type="ECO:0000256" key="4">
    <source>
        <dbReference type="ARBA" id="ARBA00022989"/>
    </source>
</evidence>
<feature type="transmembrane region" description="Helical" evidence="6">
    <location>
        <begin position="30"/>
        <end position="48"/>
    </location>
</feature>
<evidence type="ECO:0000313" key="8">
    <source>
        <dbReference type="EMBL" id="QOG28447.1"/>
    </source>
</evidence>
<evidence type="ECO:0000256" key="6">
    <source>
        <dbReference type="SAM" id="Phobius"/>
    </source>
</evidence>
<dbReference type="GeneID" id="93225250"/>
<evidence type="ECO:0000256" key="5">
    <source>
        <dbReference type="ARBA" id="ARBA00023136"/>
    </source>
</evidence>
<keyword evidence="3 6" id="KW-0812">Transmembrane</keyword>
<dbReference type="EMBL" id="JABXJK010000009">
    <property type="protein sequence ID" value="MBA0971615.1"/>
    <property type="molecule type" value="Genomic_DNA"/>
</dbReference>
<reference evidence="7 10" key="2">
    <citation type="submission" date="2020-06" db="EMBL/GenBank/DDBJ databases">
        <title>Crossreactivity between MHC class I-restricted antigens from cancer cells and an enterococcal bacteriophage.</title>
        <authorList>
            <person name="Fluckiger A."/>
            <person name="Daillere R."/>
            <person name="Sassi M."/>
            <person name="Cattoir V."/>
            <person name="Kroemer G."/>
            <person name="Zitvogel L."/>
        </authorList>
    </citation>
    <scope>NUCLEOTIDE SEQUENCE [LARGE SCALE GENOMIC DNA]</scope>
    <source>
        <strain evidence="7 10">EG4</strain>
    </source>
</reference>
<evidence type="ECO:0000256" key="2">
    <source>
        <dbReference type="ARBA" id="ARBA00022475"/>
    </source>
</evidence>
<evidence type="ECO:0000313" key="7">
    <source>
        <dbReference type="EMBL" id="MBA0971615.1"/>
    </source>
</evidence>
<evidence type="ECO:0000256" key="3">
    <source>
        <dbReference type="ARBA" id="ARBA00022692"/>
    </source>
</evidence>
<dbReference type="PANTHER" id="PTHR33931:SF5">
    <property type="entry name" value="UPF0299 MEMBRANE PROTEIN YOHJ"/>
    <property type="match status" value="1"/>
</dbReference>
<dbReference type="GO" id="GO:0005886">
    <property type="term" value="C:plasma membrane"/>
    <property type="evidence" value="ECO:0007669"/>
    <property type="project" value="UniProtKB-SubCell"/>
</dbReference>
<evidence type="ECO:0000313" key="10">
    <source>
        <dbReference type="Proteomes" id="UP000571857"/>
    </source>
</evidence>
<keyword evidence="2" id="KW-1003">Cell membrane</keyword>